<keyword evidence="1" id="KW-1003">Cell membrane</keyword>
<dbReference type="STRING" id="237609.PSAKL28_37670"/>
<organism evidence="3 4">
    <name type="scientific">Pseudomonas alkylphenolica</name>
    <dbReference type="NCBI Taxonomy" id="237609"/>
    <lineage>
        <taxon>Bacteria</taxon>
        <taxon>Pseudomonadati</taxon>
        <taxon>Pseudomonadota</taxon>
        <taxon>Gammaproteobacteria</taxon>
        <taxon>Pseudomonadales</taxon>
        <taxon>Pseudomonadaceae</taxon>
        <taxon>Pseudomonas</taxon>
    </lineage>
</organism>
<dbReference type="Proteomes" id="UP000288983">
    <property type="component" value="Unassembled WGS sequence"/>
</dbReference>
<dbReference type="InterPro" id="IPR001173">
    <property type="entry name" value="Glyco_trans_2-like"/>
</dbReference>
<dbReference type="AlphaFoldDB" id="A0A443ZNS0"/>
<dbReference type="EMBL" id="QJRG01000047">
    <property type="protein sequence ID" value="RWU20724.1"/>
    <property type="molecule type" value="Genomic_DNA"/>
</dbReference>
<dbReference type="Pfam" id="PF00535">
    <property type="entry name" value="Glycos_transf_2"/>
    <property type="match status" value="1"/>
</dbReference>
<evidence type="ECO:0000313" key="4">
    <source>
        <dbReference type="Proteomes" id="UP000288983"/>
    </source>
</evidence>
<keyword evidence="1" id="KW-0472">Membrane</keyword>
<evidence type="ECO:0000259" key="2">
    <source>
        <dbReference type="Pfam" id="PF00535"/>
    </source>
</evidence>
<keyword evidence="1" id="KW-0997">Cell inner membrane</keyword>
<dbReference type="GO" id="GO:0016740">
    <property type="term" value="F:transferase activity"/>
    <property type="evidence" value="ECO:0007669"/>
    <property type="project" value="UniProtKB-KW"/>
</dbReference>
<dbReference type="SUPFAM" id="SSF53448">
    <property type="entry name" value="Nucleotide-diphospho-sugar transferases"/>
    <property type="match status" value="2"/>
</dbReference>
<protein>
    <submittedName>
        <fullName evidence="3">Glycosyltransferase</fullName>
    </submittedName>
</protein>
<feature type="domain" description="Glycosyltransferase 2-like" evidence="2">
    <location>
        <begin position="596"/>
        <end position="762"/>
    </location>
</feature>
<comment type="caution">
    <text evidence="3">The sequence shown here is derived from an EMBL/GenBank/DDBJ whole genome shotgun (WGS) entry which is preliminary data.</text>
</comment>
<name>A0A443ZNS0_9PSED</name>
<evidence type="ECO:0000313" key="3">
    <source>
        <dbReference type="EMBL" id="RWU20724.1"/>
    </source>
</evidence>
<dbReference type="InterPro" id="IPR029044">
    <property type="entry name" value="Nucleotide-diphossugar_trans"/>
</dbReference>
<dbReference type="Gene3D" id="3.90.550.10">
    <property type="entry name" value="Spore Coat Polysaccharide Biosynthesis Protein SpsA, Chain A"/>
    <property type="match status" value="1"/>
</dbReference>
<dbReference type="OrthoDB" id="9179784at2"/>
<reference evidence="3 4" key="1">
    <citation type="submission" date="2018-06" db="EMBL/GenBank/DDBJ databases">
        <title>Bacteria isolated from soil of Wuhan.</title>
        <authorList>
            <person name="Wei X."/>
            <person name="Chunhua H."/>
        </authorList>
    </citation>
    <scope>NUCLEOTIDE SEQUENCE [LARGE SCALE GENOMIC DNA]</scope>
    <source>
        <strain evidence="4">xwS2</strain>
    </source>
</reference>
<sequence length="1180" mass="128950">MLNSVQAGAGLEQAMKRLRLMYARPEHPYYIMAPGYRETSSGVASLHYLCHLLNLNGREAYICGGKVVNPELKTPLLDDEARQRHKQAGRVPIAVYPEVTTGNPYNCSVVARFLLNFEGFITGRGMEAAPSDLLFYSGKLIAEDHGHPDGDLLCLPTIDVDLFCSGQPSGRREGRYLYQNRFPLDAIDYSILPADVRLLSMANALTLPELAQLLQQAEVMYTHEWSMTCVIAVLCGCPVIFIPGHGIDQAFLDASFVGSSGFAMLDREDALAHAQAGLEGALQRYVERTAPFWSQLDVFIAKTQASACREVVGNRLGVRDWLRQRYPQPQQMRVIEHQLANAPAARFSVLVVDHGDPAALAITLDSLKRGLCPDVKVCVLGRDNPGLSTVQWLQCNPEQVVLAIEACLRGGDSDWFMLVNAGSEFTASGLLLTALELTRLPVDCLAVYADEALCQAQGVVDTALRPDLNLDLLLAFPGYLSRHWLYRCDTWRQLGGFSEAGGRAFELDFQLRLISERGLGCVGHVSEPLLIGNTLRLQACADECAVIEAHLQGRGYSDARALPLAAAPGRYRIDYGLQQQALVSIVIFLEGQLLDFQRCLESLLAQTTHGHYEVLLVEPGGDDPLLLDWLAMVGQMGGGRFNILRFEPGHTRAAMCNAAAQEARGDYLLWLDAGSAVLDGDWLQVLLNHAQRPEVGAVGCKLVSRDSTVRQAALVLGLGGGVGRAFEGRSTQDAGYMGRLGLEQDCSAVGGECLMVRRSLFIEFGGFDIAPLFSRWVAVDLCLKLLQAGYLNVWTPHARLLLETSQDAPVSADQEDALYARWLPQLARDPAYNVNFSLRAGEEFAVQGGDMSWRPLRGLVPTVLACADDQSGAVSSRLLGPMAALRGAGSIDGAVIAGTLSPVEIERFNPSSIVLQRPLEDSGLLALRRLRAFSQAFKVYDLDRYVLDIDDGQVRSAEDLEQRIRFGVMQADRVLVATAALAEMVRAQHDEVQVLENALHPSWGRLQGARRLGEKPRVGWLGCADAYLLAEVVPMLAGEVEWVVLGDCPVALRPYLKEHHTTVDPHYMGVDLAALNLDIALVPMAETLVNGCSGDIRVLQHAACGQSVICSRVAGFAGGDSLPLSRVNNQAADWVRAIRQHLEDLDASAALGNAQQTIVRSDWLLQGQRLEDWRLAWLAN</sequence>
<keyword evidence="3" id="KW-0808">Transferase</keyword>
<dbReference type="PANTHER" id="PTHR43179:SF7">
    <property type="entry name" value="RHAMNOSYLTRANSFERASE WBBL"/>
    <property type="match status" value="1"/>
</dbReference>
<gene>
    <name evidence="3" type="ORF">DM813_15965</name>
</gene>
<dbReference type="PANTHER" id="PTHR43179">
    <property type="entry name" value="RHAMNOSYLTRANSFERASE WBBL"/>
    <property type="match status" value="1"/>
</dbReference>
<accession>A0A443ZNS0</accession>
<evidence type="ECO:0000256" key="1">
    <source>
        <dbReference type="ARBA" id="ARBA00022519"/>
    </source>
</evidence>
<proteinExistence type="predicted"/>